<dbReference type="InterPro" id="IPR018060">
    <property type="entry name" value="HTH_AraC"/>
</dbReference>
<evidence type="ECO:0000256" key="3">
    <source>
        <dbReference type="ARBA" id="ARBA00023163"/>
    </source>
</evidence>
<keyword evidence="3" id="KW-0804">Transcription</keyword>
<protein>
    <submittedName>
        <fullName evidence="5">AraC-type DNA-binding protein</fullName>
    </submittedName>
</protein>
<feature type="domain" description="HTH araC/xylS-type" evidence="4">
    <location>
        <begin position="236"/>
        <end position="334"/>
    </location>
</feature>
<dbReference type="GO" id="GO:0000976">
    <property type="term" value="F:transcription cis-regulatory region binding"/>
    <property type="evidence" value="ECO:0007669"/>
    <property type="project" value="TreeGrafter"/>
</dbReference>
<dbReference type="SMART" id="SM00342">
    <property type="entry name" value="HTH_ARAC"/>
    <property type="match status" value="1"/>
</dbReference>
<evidence type="ECO:0000256" key="1">
    <source>
        <dbReference type="ARBA" id="ARBA00023015"/>
    </source>
</evidence>
<accession>A0A240EB30</accession>
<dbReference type="PANTHER" id="PTHR47894">
    <property type="entry name" value="HTH-TYPE TRANSCRIPTIONAL REGULATOR GADX"/>
    <property type="match status" value="1"/>
</dbReference>
<sequence>MDYIKGTISIHLVKEALLVANSRGYNIYEIASNAGISPTLLDVNKARVSINDYAKLWIEIANTMNDEFFGMDAHAMRRGSYKLLVKMVEHSTTIEKALQNILNYFNIILDDLYAYYDVDETGNQLRIYIKDKGNIKRMFTYATYMMFIQGVLCWLADKNIIYHRIQLKCSQPIYCEDYYIRFTDQIEFLSEQNVLYLDASDLKIKIKKSNEDVNDFLKYTPQKFLVRYKADNDLSAEIRNYLSQSNLQEWPELKEIALILNISEATLQRRLKNKGTSFQKIKNEIRRDYAIEKLSNTKDTLYDISYALNFNDPSAFQRAFKKWTGVSAGTYRKLSQH</sequence>
<dbReference type="InterPro" id="IPR032687">
    <property type="entry name" value="AraC-type_N"/>
</dbReference>
<evidence type="ECO:0000313" key="6">
    <source>
        <dbReference type="Proteomes" id="UP000219042"/>
    </source>
</evidence>
<reference evidence="6" key="1">
    <citation type="submission" date="2016-09" db="EMBL/GenBank/DDBJ databases">
        <authorList>
            <person name="Varghese N."/>
            <person name="Submissions S."/>
        </authorList>
    </citation>
    <scope>NUCLEOTIDE SEQUENCE [LARGE SCALE GENOMIC DNA]</scope>
    <source>
        <strain evidence="6">ANC 4466</strain>
    </source>
</reference>
<dbReference type="GO" id="GO:0005829">
    <property type="term" value="C:cytosol"/>
    <property type="evidence" value="ECO:0007669"/>
    <property type="project" value="TreeGrafter"/>
</dbReference>
<keyword evidence="1" id="KW-0805">Transcription regulation</keyword>
<dbReference type="Gene3D" id="1.10.10.60">
    <property type="entry name" value="Homeodomain-like"/>
    <property type="match status" value="1"/>
</dbReference>
<dbReference type="Pfam" id="PF12625">
    <property type="entry name" value="Arabinose_bd"/>
    <property type="match status" value="1"/>
</dbReference>
<keyword evidence="2 5" id="KW-0238">DNA-binding</keyword>
<dbReference type="EMBL" id="OANT01000005">
    <property type="protein sequence ID" value="SNX45751.1"/>
    <property type="molecule type" value="Genomic_DNA"/>
</dbReference>
<evidence type="ECO:0000259" key="4">
    <source>
        <dbReference type="PROSITE" id="PS01124"/>
    </source>
</evidence>
<dbReference type="PANTHER" id="PTHR47894:SF1">
    <property type="entry name" value="HTH-TYPE TRANSCRIPTIONAL REGULATOR VQSM"/>
    <property type="match status" value="1"/>
</dbReference>
<dbReference type="AlphaFoldDB" id="A0A240EB30"/>
<dbReference type="InterPro" id="IPR009057">
    <property type="entry name" value="Homeodomain-like_sf"/>
</dbReference>
<dbReference type="GO" id="GO:0003700">
    <property type="term" value="F:DNA-binding transcription factor activity"/>
    <property type="evidence" value="ECO:0007669"/>
    <property type="project" value="InterPro"/>
</dbReference>
<dbReference type="SUPFAM" id="SSF46689">
    <property type="entry name" value="Homeodomain-like"/>
    <property type="match status" value="1"/>
</dbReference>
<name>A0A240EB30_9GAMM</name>
<keyword evidence="6" id="KW-1185">Reference proteome</keyword>
<dbReference type="RefSeq" id="WP_097079501.1">
    <property type="nucleotide sequence ID" value="NZ_BAABHT010000005.1"/>
</dbReference>
<evidence type="ECO:0000256" key="2">
    <source>
        <dbReference type="ARBA" id="ARBA00023125"/>
    </source>
</evidence>
<organism evidence="5 6">
    <name type="scientific">Acinetobacter puyangensis</name>
    <dbReference type="NCBI Taxonomy" id="1096779"/>
    <lineage>
        <taxon>Bacteria</taxon>
        <taxon>Pseudomonadati</taxon>
        <taxon>Pseudomonadota</taxon>
        <taxon>Gammaproteobacteria</taxon>
        <taxon>Moraxellales</taxon>
        <taxon>Moraxellaceae</taxon>
        <taxon>Acinetobacter</taxon>
    </lineage>
</organism>
<dbReference type="Proteomes" id="UP000219042">
    <property type="component" value="Unassembled WGS sequence"/>
</dbReference>
<gene>
    <name evidence="5" type="ORF">SAMN05421731_105306</name>
</gene>
<dbReference type="PROSITE" id="PS01124">
    <property type="entry name" value="HTH_ARAC_FAMILY_2"/>
    <property type="match status" value="1"/>
</dbReference>
<evidence type="ECO:0000313" key="5">
    <source>
        <dbReference type="EMBL" id="SNX45751.1"/>
    </source>
</evidence>
<dbReference type="Pfam" id="PF12833">
    <property type="entry name" value="HTH_18"/>
    <property type="match status" value="1"/>
</dbReference>
<dbReference type="OrthoDB" id="5582699at2"/>
<proteinExistence type="predicted"/>